<protein>
    <submittedName>
        <fullName evidence="1">Uncharacterized protein</fullName>
    </submittedName>
</protein>
<evidence type="ECO:0000313" key="1">
    <source>
        <dbReference type="EMBL" id="KAB8076146.1"/>
    </source>
</evidence>
<dbReference type="EMBL" id="ML732184">
    <property type="protein sequence ID" value="KAB8076146.1"/>
    <property type="molecule type" value="Genomic_DNA"/>
</dbReference>
<sequence length="143" mass="15644">MEEVGTQQSPAPKPVIHKSACILVGSLIVVKQTRSGCGKDMAYPRQVSATADGSLRIEPVQEILSELFWPEPVFEFPSVKLDSYGAVKKHFLYPTSNTGADSSSPMLMSFKFPSSDAASFGVLFHTDSDLSGYWFRFSPMQTG</sequence>
<keyword evidence="2" id="KW-1185">Reference proteome</keyword>
<gene>
    <name evidence="1" type="ORF">BDV29DRAFT_170527</name>
</gene>
<name>A0A5N5X650_9EURO</name>
<dbReference type="AlphaFoldDB" id="A0A5N5X650"/>
<organism evidence="1 2">
    <name type="scientific">Aspergillus leporis</name>
    <dbReference type="NCBI Taxonomy" id="41062"/>
    <lineage>
        <taxon>Eukaryota</taxon>
        <taxon>Fungi</taxon>
        <taxon>Dikarya</taxon>
        <taxon>Ascomycota</taxon>
        <taxon>Pezizomycotina</taxon>
        <taxon>Eurotiomycetes</taxon>
        <taxon>Eurotiomycetidae</taxon>
        <taxon>Eurotiales</taxon>
        <taxon>Aspergillaceae</taxon>
        <taxon>Aspergillus</taxon>
        <taxon>Aspergillus subgen. Circumdati</taxon>
    </lineage>
</organism>
<dbReference type="OrthoDB" id="202537at2759"/>
<proteinExistence type="predicted"/>
<reference evidence="1 2" key="1">
    <citation type="submission" date="2019-04" db="EMBL/GenBank/DDBJ databases">
        <title>Friends and foes A comparative genomics study of 23 Aspergillus species from section Flavi.</title>
        <authorList>
            <consortium name="DOE Joint Genome Institute"/>
            <person name="Kjaerbolling I."/>
            <person name="Vesth T."/>
            <person name="Frisvad J.C."/>
            <person name="Nybo J.L."/>
            <person name="Theobald S."/>
            <person name="Kildgaard S."/>
            <person name="Isbrandt T."/>
            <person name="Kuo A."/>
            <person name="Sato A."/>
            <person name="Lyhne E.K."/>
            <person name="Kogle M.E."/>
            <person name="Wiebenga A."/>
            <person name="Kun R.S."/>
            <person name="Lubbers R.J."/>
            <person name="Makela M.R."/>
            <person name="Barry K."/>
            <person name="Chovatia M."/>
            <person name="Clum A."/>
            <person name="Daum C."/>
            <person name="Haridas S."/>
            <person name="He G."/>
            <person name="LaButti K."/>
            <person name="Lipzen A."/>
            <person name="Mondo S."/>
            <person name="Riley R."/>
            <person name="Salamov A."/>
            <person name="Simmons B.A."/>
            <person name="Magnuson J.K."/>
            <person name="Henrissat B."/>
            <person name="Mortensen U.H."/>
            <person name="Larsen T.O."/>
            <person name="Devries R.P."/>
            <person name="Grigoriev I.V."/>
            <person name="Machida M."/>
            <person name="Baker S.E."/>
            <person name="Andersen M.R."/>
        </authorList>
    </citation>
    <scope>NUCLEOTIDE SEQUENCE [LARGE SCALE GENOMIC DNA]</scope>
    <source>
        <strain evidence="1 2">CBS 151.66</strain>
    </source>
</reference>
<dbReference type="Proteomes" id="UP000326565">
    <property type="component" value="Unassembled WGS sequence"/>
</dbReference>
<accession>A0A5N5X650</accession>
<evidence type="ECO:0000313" key="2">
    <source>
        <dbReference type="Proteomes" id="UP000326565"/>
    </source>
</evidence>